<evidence type="ECO:0000256" key="2">
    <source>
        <dbReference type="ARBA" id="ARBA00022692"/>
    </source>
</evidence>
<organism evidence="6 7">
    <name type="scientific">Euroglyphus maynei</name>
    <name type="common">Mayne's house dust mite</name>
    <dbReference type="NCBI Taxonomy" id="6958"/>
    <lineage>
        <taxon>Eukaryota</taxon>
        <taxon>Metazoa</taxon>
        <taxon>Ecdysozoa</taxon>
        <taxon>Arthropoda</taxon>
        <taxon>Chelicerata</taxon>
        <taxon>Arachnida</taxon>
        <taxon>Acari</taxon>
        <taxon>Acariformes</taxon>
        <taxon>Sarcoptiformes</taxon>
        <taxon>Astigmata</taxon>
        <taxon>Psoroptidia</taxon>
        <taxon>Analgoidea</taxon>
        <taxon>Pyroglyphidae</taxon>
        <taxon>Pyroglyphinae</taxon>
        <taxon>Euroglyphus</taxon>
    </lineage>
</organism>
<comment type="subcellular location">
    <subcellularLocation>
        <location evidence="1">Membrane</location>
        <topology evidence="1">Multi-pass membrane protein</topology>
    </subcellularLocation>
</comment>
<dbReference type="OrthoDB" id="2020542at2759"/>
<accession>A0A1Y3AYX7</accession>
<evidence type="ECO:0000313" key="6">
    <source>
        <dbReference type="EMBL" id="OTF73730.1"/>
    </source>
</evidence>
<evidence type="ECO:0000256" key="3">
    <source>
        <dbReference type="ARBA" id="ARBA00022989"/>
    </source>
</evidence>
<dbReference type="AlphaFoldDB" id="A0A1Y3AYX7"/>
<gene>
    <name evidence="6" type="ORF">BLA29_011181</name>
</gene>
<dbReference type="PANTHER" id="PTHR11827:SF72">
    <property type="entry name" value="GH08340P"/>
    <property type="match status" value="1"/>
</dbReference>
<dbReference type="PANTHER" id="PTHR11827">
    <property type="entry name" value="SOLUTE CARRIER FAMILY 12, CATION COTRANSPORTERS"/>
    <property type="match status" value="1"/>
</dbReference>
<reference evidence="6 7" key="1">
    <citation type="submission" date="2017-03" db="EMBL/GenBank/DDBJ databases">
        <title>Genome Survey of Euroglyphus maynei.</title>
        <authorList>
            <person name="Arlian L.G."/>
            <person name="Morgan M.S."/>
            <person name="Rider S.D."/>
        </authorList>
    </citation>
    <scope>NUCLEOTIDE SEQUENCE [LARGE SCALE GENOMIC DNA]</scope>
    <source>
        <strain evidence="6">Arlian Lab</strain>
        <tissue evidence="6">Whole body</tissue>
    </source>
</reference>
<dbReference type="Proteomes" id="UP000194236">
    <property type="component" value="Unassembled WGS sequence"/>
</dbReference>
<dbReference type="GO" id="GO:0055075">
    <property type="term" value="P:potassium ion homeostasis"/>
    <property type="evidence" value="ECO:0007669"/>
    <property type="project" value="TreeGrafter"/>
</dbReference>
<comment type="caution">
    <text evidence="6">The sequence shown here is derived from an EMBL/GenBank/DDBJ whole genome shotgun (WGS) entry which is preliminary data.</text>
</comment>
<dbReference type="InterPro" id="IPR018491">
    <property type="entry name" value="SLC12_C"/>
</dbReference>
<dbReference type="GO" id="GO:0055064">
    <property type="term" value="P:chloride ion homeostasis"/>
    <property type="evidence" value="ECO:0007669"/>
    <property type="project" value="TreeGrafter"/>
</dbReference>
<keyword evidence="4" id="KW-0472">Membrane</keyword>
<dbReference type="Pfam" id="PF03522">
    <property type="entry name" value="SLC12"/>
    <property type="match status" value="1"/>
</dbReference>
<evidence type="ECO:0000259" key="5">
    <source>
        <dbReference type="Pfam" id="PF03522"/>
    </source>
</evidence>
<dbReference type="GO" id="GO:0015379">
    <property type="term" value="F:potassium:chloride symporter activity"/>
    <property type="evidence" value="ECO:0007669"/>
    <property type="project" value="TreeGrafter"/>
</dbReference>
<evidence type="ECO:0000256" key="4">
    <source>
        <dbReference type="ARBA" id="ARBA00023136"/>
    </source>
</evidence>
<dbReference type="EMBL" id="MUJZ01050392">
    <property type="protein sequence ID" value="OTF73730.1"/>
    <property type="molecule type" value="Genomic_DNA"/>
</dbReference>
<proteinExistence type="predicted"/>
<keyword evidence="2" id="KW-0812">Transmembrane</keyword>
<dbReference type="InterPro" id="IPR004842">
    <property type="entry name" value="SLC12A_fam"/>
</dbReference>
<protein>
    <recommendedName>
        <fullName evidence="5">SLC12A transporter C-terminal domain-containing protein</fullName>
    </recommendedName>
</protein>
<feature type="domain" description="SLC12A transporter C-terminal" evidence="5">
    <location>
        <begin position="4"/>
        <end position="44"/>
    </location>
</feature>
<evidence type="ECO:0000256" key="1">
    <source>
        <dbReference type="ARBA" id="ARBA00004141"/>
    </source>
</evidence>
<evidence type="ECO:0000313" key="7">
    <source>
        <dbReference type="Proteomes" id="UP000194236"/>
    </source>
</evidence>
<dbReference type="GO" id="GO:0006884">
    <property type="term" value="P:cell volume homeostasis"/>
    <property type="evidence" value="ECO:0007669"/>
    <property type="project" value="TreeGrafter"/>
</dbReference>
<keyword evidence="3" id="KW-1133">Transmembrane helix</keyword>
<sequence>MLSVKAFFELTLADSVREGFHHLVRITGLGAMKPNTIFLGFYDNEPQIDFLKDDPNFFSIKASISDSVNDFPPVRPDEQKNQSEKSYVTILSESIYKFKKNLCIGRHFNTFNRVSIFFHQFSRLIYFF</sequence>
<keyword evidence="7" id="KW-1185">Reference proteome</keyword>
<name>A0A1Y3AYX7_EURMA</name>
<dbReference type="GO" id="GO:0016020">
    <property type="term" value="C:membrane"/>
    <property type="evidence" value="ECO:0007669"/>
    <property type="project" value="UniProtKB-SubCell"/>
</dbReference>